<organism evidence="1 2">
    <name type="scientific">Microbacterium algeriense</name>
    <dbReference type="NCBI Taxonomy" id="2615184"/>
    <lineage>
        <taxon>Bacteria</taxon>
        <taxon>Bacillati</taxon>
        <taxon>Actinomycetota</taxon>
        <taxon>Actinomycetes</taxon>
        <taxon>Micrococcales</taxon>
        <taxon>Microbacteriaceae</taxon>
        <taxon>Microbacterium</taxon>
    </lineage>
</organism>
<protein>
    <submittedName>
        <fullName evidence="1">Uncharacterized protein</fullName>
    </submittedName>
</protein>
<sequence length="152" mass="17850">MPEISADTNLTCDLLRPLPVRTEQLPVMGIFEQLWMRGLDLMANFREQALRGPRELADRHRHSSFRVLGSNLDPLPLQRELDRRIRFGEAVHLILTAGEGFSYSTHLEHKIEHRHPSPADTEIDIIHLEYYVTQETRIVKWRRPYFMPNDVV</sequence>
<dbReference type="EMBL" id="WAAO01000002">
    <property type="protein sequence ID" value="KAB1864035.1"/>
    <property type="molecule type" value="Genomic_DNA"/>
</dbReference>
<reference evidence="2" key="1">
    <citation type="submission" date="2019-09" db="EMBL/GenBank/DDBJ databases">
        <title>Whole genome sequencing of Microbacterium maritypicum.</title>
        <authorList>
            <person name="Lenchi N."/>
        </authorList>
    </citation>
    <scope>NUCLEOTIDE SEQUENCE [LARGE SCALE GENOMIC DNA]</scope>
    <source>
        <strain evidence="2">G1</strain>
    </source>
</reference>
<dbReference type="RefSeq" id="WP_151459159.1">
    <property type="nucleotide sequence ID" value="NZ_WAAO01000002.1"/>
</dbReference>
<dbReference type="Proteomes" id="UP000478836">
    <property type="component" value="Unassembled WGS sequence"/>
</dbReference>
<evidence type="ECO:0000313" key="1">
    <source>
        <dbReference type="EMBL" id="KAB1864035.1"/>
    </source>
</evidence>
<dbReference type="GeneID" id="77476343"/>
<gene>
    <name evidence="1" type="ORF">F6A08_07765</name>
</gene>
<accession>A0ABQ6V437</accession>
<name>A0ABQ6V437_9MICO</name>
<keyword evidence="2" id="KW-1185">Reference proteome</keyword>
<evidence type="ECO:0000313" key="2">
    <source>
        <dbReference type="Proteomes" id="UP000478836"/>
    </source>
</evidence>
<proteinExistence type="predicted"/>
<comment type="caution">
    <text evidence="1">The sequence shown here is derived from an EMBL/GenBank/DDBJ whole genome shotgun (WGS) entry which is preliminary data.</text>
</comment>